<name>A0AB38MS35_9BASI</name>
<gene>
    <name evidence="10" type="ORF">E3Q02_03623</name>
</gene>
<evidence type="ECO:0000313" key="10">
    <source>
        <dbReference type="EMBL" id="TIC62133.1"/>
    </source>
</evidence>
<protein>
    <recommendedName>
        <fullName evidence="8">Mannose-P-dolichol utilization defect 1 protein homolog</fullName>
    </recommendedName>
</protein>
<dbReference type="Proteomes" id="UP000309601">
    <property type="component" value="Unassembled WGS sequence"/>
</dbReference>
<dbReference type="EMBL" id="SPRW01000051">
    <property type="protein sequence ID" value="TIC62133.1"/>
    <property type="molecule type" value="Genomic_DNA"/>
</dbReference>
<evidence type="ECO:0000256" key="6">
    <source>
        <dbReference type="ARBA" id="ARBA00023136"/>
    </source>
</evidence>
<dbReference type="Gene3D" id="1.20.1280.290">
    <property type="match status" value="2"/>
</dbReference>
<dbReference type="SMART" id="SM00679">
    <property type="entry name" value="CTNS"/>
    <property type="match status" value="2"/>
</dbReference>
<evidence type="ECO:0000256" key="3">
    <source>
        <dbReference type="ARBA" id="ARBA00022692"/>
    </source>
</evidence>
<keyword evidence="5 8" id="KW-1133">Transmembrane helix</keyword>
<evidence type="ECO:0000256" key="9">
    <source>
        <dbReference type="SAM" id="Phobius"/>
    </source>
</evidence>
<comment type="similarity">
    <text evidence="7 8">Belongs to the MPDU1 (TC 2.A.43.3) family.</text>
</comment>
<keyword evidence="3 8" id="KW-0812">Transmembrane</keyword>
<evidence type="ECO:0000256" key="4">
    <source>
        <dbReference type="ARBA" id="ARBA00022737"/>
    </source>
</evidence>
<organism evidence="10 11">
    <name type="scientific">Wallemia mellicola</name>
    <dbReference type="NCBI Taxonomy" id="1708541"/>
    <lineage>
        <taxon>Eukaryota</taxon>
        <taxon>Fungi</taxon>
        <taxon>Dikarya</taxon>
        <taxon>Basidiomycota</taxon>
        <taxon>Wallemiomycotina</taxon>
        <taxon>Wallemiomycetes</taxon>
        <taxon>Wallemiales</taxon>
        <taxon>Wallemiaceae</taxon>
        <taxon>Wallemia</taxon>
    </lineage>
</organism>
<keyword evidence="4" id="KW-0677">Repeat</keyword>
<dbReference type="PANTHER" id="PTHR12226">
    <property type="entry name" value="MANNOSE-P-DOLICHOL UTILIZATION DEFECT 1 LEC35 -RELATED"/>
    <property type="match status" value="1"/>
</dbReference>
<reference evidence="10 11" key="1">
    <citation type="submission" date="2019-03" db="EMBL/GenBank/DDBJ databases">
        <title>Sequencing 25 genomes of Wallemia mellicola.</title>
        <authorList>
            <person name="Gostincar C."/>
        </authorList>
    </citation>
    <scope>NUCLEOTIDE SEQUENCE [LARGE SCALE GENOMIC DNA]</scope>
    <source>
        <strain evidence="10 11">EXF-1274</strain>
    </source>
</reference>
<dbReference type="Pfam" id="PF04193">
    <property type="entry name" value="PQ-loop"/>
    <property type="match status" value="2"/>
</dbReference>
<evidence type="ECO:0000256" key="8">
    <source>
        <dbReference type="PIRNR" id="PIRNR023381"/>
    </source>
</evidence>
<evidence type="ECO:0000256" key="5">
    <source>
        <dbReference type="ARBA" id="ARBA00022989"/>
    </source>
</evidence>
<dbReference type="PANTHER" id="PTHR12226:SF2">
    <property type="entry name" value="MANNOSE-P-DOLICHOL UTILIZATION DEFECT 1 PROTEIN"/>
    <property type="match status" value="1"/>
</dbReference>
<sequence length="213" mass="23662">MLVEKIEELLNLFGLELAMISNLLGIGIVVGSSLIKIPQLYTIYTKSSRGLSLSAFTLETIAYFVNYVYGYVHAYPFTTYVAFILKNKFKTILFTIFTLSFIFTPKEFVDITFTLSIPLSLASKLPQIFSNYRNKSTGSLSPITTFAQFAGCCVRVLTSIKNANGDIPMTVSFAGAAALNGVLILQIVTYSRKQHSFSLPSHHRAVSKEKRLD</sequence>
<comment type="caution">
    <text evidence="10">The sequence shown here is derived from an EMBL/GenBank/DDBJ whole genome shotgun (WGS) entry which is preliminary data.</text>
</comment>
<evidence type="ECO:0000256" key="7">
    <source>
        <dbReference type="ARBA" id="ARBA00038475"/>
    </source>
</evidence>
<dbReference type="InterPro" id="IPR016817">
    <property type="entry name" value="MannP-dilichol_defect-1"/>
</dbReference>
<comment type="subcellular location">
    <subcellularLocation>
        <location evidence="1 8">Membrane</location>
        <topology evidence="1 8">Multi-pass membrane protein</topology>
    </subcellularLocation>
</comment>
<feature type="transmembrane region" description="Helical" evidence="9">
    <location>
        <begin position="92"/>
        <end position="117"/>
    </location>
</feature>
<feature type="transmembrane region" description="Helical" evidence="9">
    <location>
        <begin position="12"/>
        <end position="30"/>
    </location>
</feature>
<keyword evidence="2" id="KW-0813">Transport</keyword>
<evidence type="ECO:0000313" key="11">
    <source>
        <dbReference type="Proteomes" id="UP000309601"/>
    </source>
</evidence>
<feature type="transmembrane region" description="Helical" evidence="9">
    <location>
        <begin position="51"/>
        <end position="72"/>
    </location>
</feature>
<dbReference type="PIRSF" id="PIRSF023381">
    <property type="entry name" value="MannP-dilichol_defect-1p"/>
    <property type="match status" value="1"/>
</dbReference>
<feature type="transmembrane region" description="Helical" evidence="9">
    <location>
        <begin position="169"/>
        <end position="188"/>
    </location>
</feature>
<dbReference type="InterPro" id="IPR006603">
    <property type="entry name" value="PQ-loop_rpt"/>
</dbReference>
<proteinExistence type="inferred from homology"/>
<accession>A0AB38MS35</accession>
<evidence type="ECO:0000256" key="1">
    <source>
        <dbReference type="ARBA" id="ARBA00004141"/>
    </source>
</evidence>
<dbReference type="AlphaFoldDB" id="A0AB38MS35"/>
<dbReference type="GO" id="GO:0016020">
    <property type="term" value="C:membrane"/>
    <property type="evidence" value="ECO:0007669"/>
    <property type="project" value="UniProtKB-SubCell"/>
</dbReference>
<evidence type="ECO:0000256" key="2">
    <source>
        <dbReference type="ARBA" id="ARBA00022448"/>
    </source>
</evidence>
<keyword evidence="6 8" id="KW-0472">Membrane</keyword>